<dbReference type="AlphaFoldDB" id="A0A944QRR7"/>
<evidence type="ECO:0000313" key="2">
    <source>
        <dbReference type="EMBL" id="MBT2988068.1"/>
    </source>
</evidence>
<dbReference type="PANTHER" id="PTHR13887:SF54">
    <property type="entry name" value="DSBA FAMILY PROTEIN"/>
    <property type="match status" value="1"/>
</dbReference>
<dbReference type="Gene3D" id="1.10.472.60">
    <property type="entry name" value="putative protein disulfide isomerase domain"/>
    <property type="match status" value="1"/>
</dbReference>
<evidence type="ECO:0000313" key="3">
    <source>
        <dbReference type="Proteomes" id="UP000770889"/>
    </source>
</evidence>
<name>A0A944QRR7_9GAMM</name>
<accession>A0A944QRR7</accession>
<proteinExistence type="predicted"/>
<dbReference type="CDD" id="cd03025">
    <property type="entry name" value="DsbA_FrnE_like"/>
    <property type="match status" value="1"/>
</dbReference>
<dbReference type="SUPFAM" id="SSF52833">
    <property type="entry name" value="Thioredoxin-like"/>
    <property type="match status" value="1"/>
</dbReference>
<comment type="caution">
    <text evidence="2">The sequence shown here is derived from an EMBL/GenBank/DDBJ whole genome shotgun (WGS) entry which is preliminary data.</text>
</comment>
<gene>
    <name evidence="2" type="ORF">KME65_03810</name>
</gene>
<dbReference type="Pfam" id="PF01323">
    <property type="entry name" value="DSBA"/>
    <property type="match status" value="1"/>
</dbReference>
<dbReference type="PANTHER" id="PTHR13887">
    <property type="entry name" value="GLUTATHIONE S-TRANSFERASE KAPPA"/>
    <property type="match status" value="1"/>
</dbReference>
<dbReference type="EMBL" id="JAHHGM010000003">
    <property type="protein sequence ID" value="MBT2988068.1"/>
    <property type="molecule type" value="Genomic_DNA"/>
</dbReference>
<dbReference type="Proteomes" id="UP000770889">
    <property type="component" value="Unassembled WGS sequence"/>
</dbReference>
<dbReference type="Gene3D" id="3.40.30.10">
    <property type="entry name" value="Glutaredoxin"/>
    <property type="match status" value="1"/>
</dbReference>
<protein>
    <submittedName>
        <fullName evidence="2">DsbA family protein</fullName>
    </submittedName>
</protein>
<feature type="domain" description="DSBA-like thioredoxin" evidence="1">
    <location>
        <begin position="9"/>
        <end position="185"/>
    </location>
</feature>
<reference evidence="2 3" key="1">
    <citation type="submission" date="2021-05" db="EMBL/GenBank/DDBJ databases">
        <title>Genetic and Functional Diversity in Clade A Lucinid endosymbionts from the Bahamas.</title>
        <authorList>
            <person name="Giani N.M."/>
            <person name="Engel A.S."/>
            <person name="Campbell B.J."/>
        </authorList>
    </citation>
    <scope>NUCLEOTIDE SEQUENCE [LARGE SCALE GENOMIC DNA]</scope>
    <source>
        <strain evidence="2">LUC16012Gg_MoonRockCtena</strain>
    </source>
</reference>
<sequence>MSHLYYIHDPMCSWCWGFRPTLEALLTALPGALSYSRLLGGLAADSSSPMPEEMRIRLQATWREIERRIPNTGFNFDFWSRNTPRRSTYPACRAVIAARILDPGAEEKMILAIQQAYYLEARNPSDDSTLGELAREIGLDEQRFNELLNHQATQQKLETEIAETLRLGVRSFPSLVLQLGQGMWPVAVDYLTPEPMLEQIRNILDA</sequence>
<evidence type="ECO:0000259" key="1">
    <source>
        <dbReference type="Pfam" id="PF01323"/>
    </source>
</evidence>
<dbReference type="InterPro" id="IPR001853">
    <property type="entry name" value="DSBA-like_thioredoxin_dom"/>
</dbReference>
<dbReference type="InterPro" id="IPR036249">
    <property type="entry name" value="Thioredoxin-like_sf"/>
</dbReference>
<organism evidence="2 3">
    <name type="scientific">Candidatus Thiodiazotropha taylori</name>
    <dbReference type="NCBI Taxonomy" id="2792791"/>
    <lineage>
        <taxon>Bacteria</taxon>
        <taxon>Pseudomonadati</taxon>
        <taxon>Pseudomonadota</taxon>
        <taxon>Gammaproteobacteria</taxon>
        <taxon>Chromatiales</taxon>
        <taxon>Sedimenticolaceae</taxon>
        <taxon>Candidatus Thiodiazotropha</taxon>
    </lineage>
</organism>